<protein>
    <recommendedName>
        <fullName evidence="3">Phosphonate C-P lyase system protein PhnG</fullName>
    </recommendedName>
</protein>
<evidence type="ECO:0000313" key="1">
    <source>
        <dbReference type="EMBL" id="RZN64299.1"/>
    </source>
</evidence>
<sequence>MKSLGVDKLDNKDINQIACHGRINILKRLADEIADSYEIEIVKEPSPVLIMMRVEESVENTIFNAGEIFAIECEVKVNGVSGFACIINENEYERAYYAALLSAVFKTNSPLNNRQLKALKKELDNINRKRCLEFGAIKSTRVKFEVMKA</sequence>
<proteinExistence type="predicted"/>
<dbReference type="Proteomes" id="UP000317158">
    <property type="component" value="Unassembled WGS sequence"/>
</dbReference>
<dbReference type="AlphaFoldDB" id="A0A520KSM2"/>
<gene>
    <name evidence="1" type="ORF">EF806_04795</name>
</gene>
<organism evidence="1 2">
    <name type="scientific">Methanoliparum thermophilum</name>
    <dbReference type="NCBI Taxonomy" id="2491083"/>
    <lineage>
        <taxon>Archaea</taxon>
        <taxon>Methanobacteriati</taxon>
        <taxon>Methanobacteriota</taxon>
        <taxon>Candidatus Methanoliparia</taxon>
        <taxon>Candidatus Methanoliparales</taxon>
        <taxon>Candidatus Methanoliparaceae</taxon>
        <taxon>Candidatus Methanoliparum</taxon>
    </lineage>
</organism>
<comment type="caution">
    <text evidence="1">The sequence shown here is derived from an EMBL/GenBank/DDBJ whole genome shotgun (WGS) entry which is preliminary data.</text>
</comment>
<dbReference type="Pfam" id="PF06754">
    <property type="entry name" value="PhnG"/>
    <property type="match status" value="1"/>
</dbReference>
<dbReference type="EMBL" id="RXIF01000007">
    <property type="protein sequence ID" value="RZN64299.1"/>
    <property type="molecule type" value="Genomic_DNA"/>
</dbReference>
<evidence type="ECO:0000313" key="2">
    <source>
        <dbReference type="Proteomes" id="UP000317158"/>
    </source>
</evidence>
<dbReference type="GO" id="GO:0019634">
    <property type="term" value="P:organic phosphonate metabolic process"/>
    <property type="evidence" value="ECO:0007669"/>
    <property type="project" value="InterPro"/>
</dbReference>
<dbReference type="InterPro" id="IPR009609">
    <property type="entry name" value="Phosphonate_metab_PhnG"/>
</dbReference>
<name>A0A520KSM2_METT2</name>
<accession>A0A520KSM2</accession>
<evidence type="ECO:0008006" key="3">
    <source>
        <dbReference type="Google" id="ProtNLM"/>
    </source>
</evidence>
<reference evidence="1 2" key="1">
    <citation type="journal article" date="2019" name="Nat. Microbiol.">
        <title>Wide diversity of methane and short-chain alkane metabolisms in uncultured archaea.</title>
        <authorList>
            <person name="Borrel G."/>
            <person name="Adam P.S."/>
            <person name="McKay L.J."/>
            <person name="Chen L.X."/>
            <person name="Sierra-Garcia I.N."/>
            <person name="Sieber C.M."/>
            <person name="Letourneur Q."/>
            <person name="Ghozlane A."/>
            <person name="Andersen G.L."/>
            <person name="Li W.J."/>
            <person name="Hallam S.J."/>
            <person name="Muyzer G."/>
            <person name="de Oliveira V.M."/>
            <person name="Inskeep W.P."/>
            <person name="Banfield J.F."/>
            <person name="Gribaldo S."/>
        </authorList>
    </citation>
    <scope>NUCLEOTIDE SEQUENCE [LARGE SCALE GENOMIC DNA]</scope>
    <source>
        <strain evidence="1">NM1a</strain>
    </source>
</reference>
<dbReference type="GO" id="GO:0015716">
    <property type="term" value="P:organic phosphonate transport"/>
    <property type="evidence" value="ECO:0007669"/>
    <property type="project" value="InterPro"/>
</dbReference>